<feature type="region of interest" description="Disordered" evidence="1">
    <location>
        <begin position="136"/>
        <end position="170"/>
    </location>
</feature>
<feature type="non-terminal residue" evidence="2">
    <location>
        <position position="1"/>
    </location>
</feature>
<dbReference type="AlphaFoldDB" id="A0AAQ3NJA2"/>
<protein>
    <submittedName>
        <fullName evidence="2">Uncharacterized protein</fullName>
    </submittedName>
</protein>
<reference evidence="2 3" key="1">
    <citation type="journal article" date="2023" name="Life. Sci Alliance">
        <title>Evolutionary insights into 3D genome organization and epigenetic landscape of Vigna mungo.</title>
        <authorList>
            <person name="Junaid A."/>
            <person name="Singh B."/>
            <person name="Bhatia S."/>
        </authorList>
    </citation>
    <scope>NUCLEOTIDE SEQUENCE [LARGE SCALE GENOMIC DNA]</scope>
    <source>
        <strain evidence="2">Urdbean</strain>
    </source>
</reference>
<evidence type="ECO:0000313" key="2">
    <source>
        <dbReference type="EMBL" id="WVZ09955.1"/>
    </source>
</evidence>
<evidence type="ECO:0000256" key="1">
    <source>
        <dbReference type="SAM" id="MobiDB-lite"/>
    </source>
</evidence>
<feature type="compositionally biased region" description="Gly residues" evidence="1">
    <location>
        <begin position="140"/>
        <end position="157"/>
    </location>
</feature>
<name>A0AAQ3NJA2_VIGMU</name>
<keyword evidence="3" id="KW-1185">Reference proteome</keyword>
<dbReference type="Proteomes" id="UP001374535">
    <property type="component" value="Chromosome 5"/>
</dbReference>
<evidence type="ECO:0000313" key="3">
    <source>
        <dbReference type="Proteomes" id="UP001374535"/>
    </source>
</evidence>
<accession>A0AAQ3NJA2</accession>
<proteinExistence type="predicted"/>
<sequence length="170" mass="18302">LYDQNIVPFHLMLHAPYSMPAIFNKTKAQFRYFNIKISPHLFNASIKTKLSPLTSSSHQYFHLQRLLSVTQKHGISSGVHRVGATQAASSSAIRIGPHQKTPHHPLVLHGLPRFLRTRHCVAREAAGIAVRVGRADPGNPAGGEVLGDGDGGGGGGGELRRVSVRVPGRG</sequence>
<dbReference type="EMBL" id="CP144696">
    <property type="protein sequence ID" value="WVZ09955.1"/>
    <property type="molecule type" value="Genomic_DNA"/>
</dbReference>
<organism evidence="2 3">
    <name type="scientific">Vigna mungo</name>
    <name type="common">Black gram</name>
    <name type="synonym">Phaseolus mungo</name>
    <dbReference type="NCBI Taxonomy" id="3915"/>
    <lineage>
        <taxon>Eukaryota</taxon>
        <taxon>Viridiplantae</taxon>
        <taxon>Streptophyta</taxon>
        <taxon>Embryophyta</taxon>
        <taxon>Tracheophyta</taxon>
        <taxon>Spermatophyta</taxon>
        <taxon>Magnoliopsida</taxon>
        <taxon>eudicotyledons</taxon>
        <taxon>Gunneridae</taxon>
        <taxon>Pentapetalae</taxon>
        <taxon>rosids</taxon>
        <taxon>fabids</taxon>
        <taxon>Fabales</taxon>
        <taxon>Fabaceae</taxon>
        <taxon>Papilionoideae</taxon>
        <taxon>50 kb inversion clade</taxon>
        <taxon>NPAAA clade</taxon>
        <taxon>indigoferoid/millettioid clade</taxon>
        <taxon>Phaseoleae</taxon>
        <taxon>Vigna</taxon>
    </lineage>
</organism>
<gene>
    <name evidence="2" type="ORF">V8G54_014485</name>
</gene>